<evidence type="ECO:0000256" key="1">
    <source>
        <dbReference type="ARBA" id="ARBA00004123"/>
    </source>
</evidence>
<dbReference type="InterPro" id="IPR019098">
    <property type="entry name" value="Histone_chaperone_domain_CHZ"/>
</dbReference>
<gene>
    <name evidence="6" type="ORF">ASTO00021_LOCUS10566</name>
</gene>
<feature type="compositionally biased region" description="Basic and acidic residues" evidence="4">
    <location>
        <begin position="98"/>
        <end position="107"/>
    </location>
</feature>
<feature type="compositionally biased region" description="Basic residues" evidence="4">
    <location>
        <begin position="126"/>
        <end position="148"/>
    </location>
</feature>
<protein>
    <recommendedName>
        <fullName evidence="5">DEK-C domain-containing protein</fullName>
    </recommendedName>
</protein>
<comment type="subcellular location">
    <subcellularLocation>
        <location evidence="1">Nucleus</location>
    </subcellularLocation>
</comment>
<name>A0A7S3UY63_9STRA</name>
<feature type="compositionally biased region" description="Basic and acidic residues" evidence="4">
    <location>
        <begin position="40"/>
        <end position="60"/>
    </location>
</feature>
<evidence type="ECO:0000313" key="6">
    <source>
        <dbReference type="EMBL" id="CAE0440432.1"/>
    </source>
</evidence>
<keyword evidence="2" id="KW-0143">Chaperone</keyword>
<sequence length="289" mass="32325">MEAALLLLLRDSKDDLSSMTLKQIRRKLESRMGMSAGNLDGKKEKERIKKIIIDFSNKPDPDEDSENRNSEFQVQVQQSLPKPHCPKLVAVKQQKKKSTTEESKSEDSSSSSESDENSDDSDHDGKKKTKRKKNIRKPKNAKRNRISKHKQDDENECGVESQLRILGSIHRASGLGPNIYKGLPPASSGIERVEALSNALKAAGVKFSSLIPTKQEISVAKAKKDKERELEGIDTSNIILSDTRTRRRARAAVKYAESDDDEVGKGDEQGEDQIDDEVDNDESDYNESE</sequence>
<feature type="compositionally biased region" description="Acidic residues" evidence="4">
    <location>
        <begin position="113"/>
        <end position="122"/>
    </location>
</feature>
<evidence type="ECO:0000256" key="2">
    <source>
        <dbReference type="ARBA" id="ARBA00023186"/>
    </source>
</evidence>
<dbReference type="InterPro" id="IPR014876">
    <property type="entry name" value="DEK_C"/>
</dbReference>
<dbReference type="SMART" id="SM01082">
    <property type="entry name" value="CHZ"/>
    <property type="match status" value="1"/>
</dbReference>
<dbReference type="InterPro" id="IPR037647">
    <property type="entry name" value="HIRIP3"/>
</dbReference>
<organism evidence="6">
    <name type="scientific">Aplanochytrium stocchinoi</name>
    <dbReference type="NCBI Taxonomy" id="215587"/>
    <lineage>
        <taxon>Eukaryota</taxon>
        <taxon>Sar</taxon>
        <taxon>Stramenopiles</taxon>
        <taxon>Bigyra</taxon>
        <taxon>Labyrinthulomycetes</taxon>
        <taxon>Thraustochytrida</taxon>
        <taxon>Thraustochytriidae</taxon>
        <taxon>Aplanochytrium</taxon>
    </lineage>
</organism>
<dbReference type="AlphaFoldDB" id="A0A7S3UY63"/>
<proteinExistence type="predicted"/>
<feature type="region of interest" description="Disordered" evidence="4">
    <location>
        <begin position="30"/>
        <end position="158"/>
    </location>
</feature>
<dbReference type="EMBL" id="HBIN01013973">
    <property type="protein sequence ID" value="CAE0440432.1"/>
    <property type="molecule type" value="Transcribed_RNA"/>
</dbReference>
<dbReference type="PANTHER" id="PTHR15410:SF2">
    <property type="entry name" value="HIRA-INTERACTING PROTEIN 3"/>
    <property type="match status" value="1"/>
</dbReference>
<dbReference type="GO" id="GO:0005634">
    <property type="term" value="C:nucleus"/>
    <property type="evidence" value="ECO:0007669"/>
    <property type="project" value="UniProtKB-SubCell"/>
</dbReference>
<accession>A0A7S3UY63</accession>
<dbReference type="PANTHER" id="PTHR15410">
    <property type="entry name" value="HIRA-INTERACTING PROTEIN 3"/>
    <property type="match status" value="1"/>
</dbReference>
<feature type="compositionally biased region" description="Polar residues" evidence="4">
    <location>
        <begin position="70"/>
        <end position="80"/>
    </location>
</feature>
<reference evidence="6" key="1">
    <citation type="submission" date="2021-01" db="EMBL/GenBank/DDBJ databases">
        <authorList>
            <person name="Corre E."/>
            <person name="Pelletier E."/>
            <person name="Niang G."/>
            <person name="Scheremetjew M."/>
            <person name="Finn R."/>
            <person name="Kale V."/>
            <person name="Holt S."/>
            <person name="Cochrane G."/>
            <person name="Meng A."/>
            <person name="Brown T."/>
            <person name="Cohen L."/>
        </authorList>
    </citation>
    <scope>NUCLEOTIDE SEQUENCE</scope>
    <source>
        <strain evidence="6">GSBS06</strain>
    </source>
</reference>
<evidence type="ECO:0000259" key="5">
    <source>
        <dbReference type="PROSITE" id="PS51998"/>
    </source>
</evidence>
<feature type="region of interest" description="Disordered" evidence="4">
    <location>
        <begin position="245"/>
        <end position="289"/>
    </location>
</feature>
<feature type="domain" description="DEK-C" evidence="5">
    <location>
        <begin position="1"/>
        <end position="57"/>
    </location>
</feature>
<evidence type="ECO:0000256" key="4">
    <source>
        <dbReference type="SAM" id="MobiDB-lite"/>
    </source>
</evidence>
<dbReference type="PROSITE" id="PS51998">
    <property type="entry name" value="DEK_C"/>
    <property type="match status" value="1"/>
</dbReference>
<keyword evidence="3" id="KW-0539">Nucleus</keyword>
<feature type="compositionally biased region" description="Acidic residues" evidence="4">
    <location>
        <begin position="269"/>
        <end position="289"/>
    </location>
</feature>
<evidence type="ECO:0000256" key="3">
    <source>
        <dbReference type="ARBA" id="ARBA00023242"/>
    </source>
</evidence>